<comment type="caution">
    <text evidence="3">The sequence shown here is derived from an EMBL/GenBank/DDBJ whole genome shotgun (WGS) entry which is preliminary data.</text>
</comment>
<evidence type="ECO:0000313" key="3">
    <source>
        <dbReference type="EMBL" id="OXY93384.1"/>
    </source>
</evidence>
<accession>A0A233SCK2</accession>
<dbReference type="Pfam" id="PF01590">
    <property type="entry name" value="GAF"/>
    <property type="match status" value="1"/>
</dbReference>
<dbReference type="InterPro" id="IPR029016">
    <property type="entry name" value="GAF-like_dom_sf"/>
</dbReference>
<dbReference type="InterPro" id="IPR025736">
    <property type="entry name" value="PucR_C-HTH_dom"/>
</dbReference>
<gene>
    <name evidence="3" type="ORF">BEK98_24260</name>
</gene>
<dbReference type="AlphaFoldDB" id="A0A233SCK2"/>
<dbReference type="InterPro" id="IPR041522">
    <property type="entry name" value="CdaR_GGDEF"/>
</dbReference>
<dbReference type="Pfam" id="PF17853">
    <property type="entry name" value="GGDEF_2"/>
    <property type="match status" value="1"/>
</dbReference>
<name>A0A233SCK2_STRDA</name>
<dbReference type="PANTHER" id="PTHR33744:SF1">
    <property type="entry name" value="DNA-BINDING TRANSCRIPTIONAL ACTIVATOR ADER"/>
    <property type="match status" value="1"/>
</dbReference>
<dbReference type="SMART" id="SM00065">
    <property type="entry name" value="GAF"/>
    <property type="match status" value="1"/>
</dbReference>
<keyword evidence="4" id="KW-1185">Reference proteome</keyword>
<evidence type="ECO:0000313" key="4">
    <source>
        <dbReference type="Proteomes" id="UP000215483"/>
    </source>
</evidence>
<dbReference type="Pfam" id="PF13556">
    <property type="entry name" value="HTH_30"/>
    <property type="match status" value="1"/>
</dbReference>
<reference evidence="3 4" key="1">
    <citation type="submission" date="2016-07" db="EMBL/GenBank/DDBJ databases">
        <title>Draft genome of Streptomyces diastatochromogenes.</title>
        <authorList>
            <person name="Podduturi R."/>
            <person name="Lukassen M.B."/>
            <person name="Clausen N."/>
            <person name="Nielsen J.L."/>
            <person name="Jorgensen N.O."/>
        </authorList>
    </citation>
    <scope>NUCLEOTIDE SEQUENCE [LARGE SCALE GENOMIC DNA]</scope>
    <source>
        <strain evidence="3 4">DSM 40608</strain>
    </source>
</reference>
<dbReference type="PANTHER" id="PTHR33744">
    <property type="entry name" value="CARBOHYDRATE DIACID REGULATOR"/>
    <property type="match status" value="1"/>
</dbReference>
<evidence type="ECO:0000259" key="2">
    <source>
        <dbReference type="SMART" id="SM00065"/>
    </source>
</evidence>
<dbReference type="Gene3D" id="1.10.10.2840">
    <property type="entry name" value="PucR C-terminal helix-turn-helix domain"/>
    <property type="match status" value="1"/>
</dbReference>
<dbReference type="InterPro" id="IPR051448">
    <property type="entry name" value="CdaR-like_regulators"/>
</dbReference>
<comment type="similarity">
    <text evidence="1">Belongs to the CdaR family.</text>
</comment>
<feature type="domain" description="GAF" evidence="2">
    <location>
        <begin position="75"/>
        <end position="226"/>
    </location>
</feature>
<dbReference type="Gene3D" id="3.30.450.40">
    <property type="match status" value="1"/>
</dbReference>
<dbReference type="EMBL" id="MCGQ01000020">
    <property type="protein sequence ID" value="OXY93384.1"/>
    <property type="molecule type" value="Genomic_DNA"/>
</dbReference>
<evidence type="ECO:0000256" key="1">
    <source>
        <dbReference type="ARBA" id="ARBA00006754"/>
    </source>
</evidence>
<dbReference type="InterPro" id="IPR003018">
    <property type="entry name" value="GAF"/>
</dbReference>
<dbReference type="Proteomes" id="UP000215483">
    <property type="component" value="Unassembled WGS sequence"/>
</dbReference>
<organism evidence="3 4">
    <name type="scientific">Streptomyces diastatochromogenes</name>
    <dbReference type="NCBI Taxonomy" id="42236"/>
    <lineage>
        <taxon>Bacteria</taxon>
        <taxon>Bacillati</taxon>
        <taxon>Actinomycetota</taxon>
        <taxon>Actinomycetes</taxon>
        <taxon>Kitasatosporales</taxon>
        <taxon>Streptomycetaceae</taxon>
        <taxon>Streptomyces</taxon>
    </lineage>
</organism>
<proteinExistence type="inferred from homology"/>
<dbReference type="SUPFAM" id="SSF55781">
    <property type="entry name" value="GAF domain-like"/>
    <property type="match status" value="1"/>
</dbReference>
<sequence length="629" mass="66888">MRLLELLALEAPPHQFTPPTGTSTDDWMSAESQALLDRARTLALDIHGLFARRQQREAALAALVDTARELTLPYDVDALLQVIARRARLLLNFDMAWITLQDPIDGRTRVRVSDGHTSTLTPGFVVPAHGGVGNAAADRSAPFWTPDYLTDERFPHSPPTDEVAVAEGLHGLMAVPLKEGTDTFGALYGADRSVRHFTPDEITLMSSLGDLASLAIKKARLLAQTRSELSERELDVSRALDSSSAALRLGGIHTQLIDMVLSGQGLSKVAAHAAAELGGTLMVRDATGRTLVVTGDFPGLDETALFQRTLDAHAELAAVRSAEGMWLCPATAGREVLGTLILAPDGPVTDHQLQLLRATAQSIAVLLQMEAGAEASPDGGRGRLLQDLVTDSPRSPEQLAVHARRLGVALDDPHVVLIARPDGGASGRSLVWASSYAHRMAGLQTIVDDCLVLLVPGTDSGAAGRAVTAELSAVTGRRVTVGSAGPVAHPGPVHATYQEARRCLEALTALGTDGGSASAQELGFLGLLLADSPDIPAFVQTTIGPVIAYDLRHCTDLVHTLEAHFASGGSPRRAAEALHVHPNTVSRRLERITDLLGPTWQQPMRALEVQLALRLQRTRHAVRSPLSAC</sequence>
<protein>
    <submittedName>
        <fullName evidence="3">Transcriptional regulator</fullName>
    </submittedName>
</protein>
<dbReference type="InterPro" id="IPR042070">
    <property type="entry name" value="PucR_C-HTH_sf"/>
</dbReference>